<dbReference type="GeneID" id="93678786"/>
<organism evidence="2 3">
    <name type="scientific">Pseudomonas soli</name>
    <dbReference type="NCBI Taxonomy" id="1306993"/>
    <lineage>
        <taxon>Bacteria</taxon>
        <taxon>Pseudomonadati</taxon>
        <taxon>Pseudomonadota</taxon>
        <taxon>Gammaproteobacteria</taxon>
        <taxon>Pseudomonadales</taxon>
        <taxon>Pseudomonadaceae</taxon>
        <taxon>Pseudomonas</taxon>
    </lineage>
</organism>
<dbReference type="RefSeq" id="WP_094012094.1">
    <property type="nucleotide sequence ID" value="NZ_CP128543.1"/>
</dbReference>
<protein>
    <submittedName>
        <fullName evidence="2">Uncharacterized protein</fullName>
    </submittedName>
</protein>
<reference evidence="1 4" key="2">
    <citation type="submission" date="2024-01" db="EMBL/GenBank/DDBJ databases">
        <title>Unpublished Manusciprt.</title>
        <authorList>
            <person name="Duman M."/>
            <person name="Valdes E.G."/>
            <person name="Ajmi N."/>
            <person name="Altun S."/>
            <person name="Saticioglu I.B."/>
        </authorList>
    </citation>
    <scope>NUCLEOTIDE SEQUENCE [LARGE SCALE GENOMIC DNA]</scope>
    <source>
        <strain evidence="1 4">139P</strain>
    </source>
</reference>
<evidence type="ECO:0000313" key="4">
    <source>
        <dbReference type="Proteomes" id="UP001329505"/>
    </source>
</evidence>
<dbReference type="AlphaFoldDB" id="A0A1H9R4L9"/>
<evidence type="ECO:0000313" key="3">
    <source>
        <dbReference type="Proteomes" id="UP000199221"/>
    </source>
</evidence>
<proteinExistence type="predicted"/>
<dbReference type="EMBL" id="FOEQ01000010">
    <property type="protein sequence ID" value="SER66893.1"/>
    <property type="molecule type" value="Genomic_DNA"/>
</dbReference>
<dbReference type="Proteomes" id="UP000199221">
    <property type="component" value="Unassembled WGS sequence"/>
</dbReference>
<evidence type="ECO:0000313" key="1">
    <source>
        <dbReference type="EMBL" id="MEE1882196.1"/>
    </source>
</evidence>
<sequence>MSGEPSAGSRADFHREHQARAVEEAERLLARREVLQGAWLAWVAGELYQMSPPPFASMVRRELQRLSQA</sequence>
<accession>A0A1H9R4L9</accession>
<gene>
    <name evidence="2" type="ORF">SAMN05216230_110135</name>
    <name evidence="1" type="ORF">V0R55_18695</name>
</gene>
<dbReference type="Proteomes" id="UP001329505">
    <property type="component" value="Unassembled WGS sequence"/>
</dbReference>
<reference evidence="2 3" key="1">
    <citation type="submission" date="2016-10" db="EMBL/GenBank/DDBJ databases">
        <authorList>
            <person name="de Groot N.N."/>
        </authorList>
    </citation>
    <scope>NUCLEOTIDE SEQUENCE [LARGE SCALE GENOMIC DNA]</scope>
    <source>
        <strain evidence="2 3">LMG 27941</strain>
    </source>
</reference>
<name>A0A1H9R4L9_9PSED</name>
<dbReference type="EMBL" id="JAZDQQ010000016">
    <property type="protein sequence ID" value="MEE1882196.1"/>
    <property type="molecule type" value="Genomic_DNA"/>
</dbReference>
<evidence type="ECO:0000313" key="2">
    <source>
        <dbReference type="EMBL" id="SER66893.1"/>
    </source>
</evidence>
<keyword evidence="4" id="KW-1185">Reference proteome</keyword>